<dbReference type="EMBL" id="JAUSWH010000005">
    <property type="protein sequence ID" value="MDQ0455592.1"/>
    <property type="molecule type" value="Genomic_DNA"/>
</dbReference>
<evidence type="ECO:0000313" key="11">
    <source>
        <dbReference type="Proteomes" id="UP001235269"/>
    </source>
</evidence>
<dbReference type="Pfam" id="PF08448">
    <property type="entry name" value="PAS_4"/>
    <property type="match status" value="2"/>
</dbReference>
<dbReference type="Pfam" id="PF00072">
    <property type="entry name" value="Response_reg"/>
    <property type="match status" value="2"/>
</dbReference>
<feature type="domain" description="PAC" evidence="9">
    <location>
        <begin position="371"/>
        <end position="423"/>
    </location>
</feature>
<feature type="modified residue" description="4-aspartylphosphate" evidence="4">
    <location>
        <position position="753"/>
    </location>
</feature>
<feature type="domain" description="Response regulatory" evidence="7">
    <location>
        <begin position="847"/>
        <end position="958"/>
    </location>
</feature>
<proteinExistence type="predicted"/>
<dbReference type="InterPro" id="IPR036890">
    <property type="entry name" value="HATPase_C_sf"/>
</dbReference>
<dbReference type="PROSITE" id="PS50112">
    <property type="entry name" value="PAS"/>
    <property type="match status" value="1"/>
</dbReference>
<dbReference type="InterPro" id="IPR001789">
    <property type="entry name" value="Sig_transdc_resp-reg_receiver"/>
</dbReference>
<evidence type="ECO:0000256" key="3">
    <source>
        <dbReference type="ARBA" id="ARBA00022553"/>
    </source>
</evidence>
<dbReference type="PROSITE" id="PS50110">
    <property type="entry name" value="RESPONSE_REGULATORY"/>
    <property type="match status" value="2"/>
</dbReference>
<dbReference type="SMART" id="SM00388">
    <property type="entry name" value="HisKA"/>
    <property type="match status" value="1"/>
</dbReference>
<dbReference type="SMART" id="SM00086">
    <property type="entry name" value="PAC"/>
    <property type="match status" value="2"/>
</dbReference>
<name>A0ABU0IBJ2_9HYPH</name>
<dbReference type="InterPro" id="IPR036097">
    <property type="entry name" value="HisK_dim/P_sf"/>
</dbReference>
<dbReference type="SMART" id="SM00448">
    <property type="entry name" value="REC"/>
    <property type="match status" value="2"/>
</dbReference>
<evidence type="ECO:0000256" key="5">
    <source>
        <dbReference type="SAM" id="Coils"/>
    </source>
</evidence>
<keyword evidence="5" id="KW-0175">Coiled coil</keyword>
<evidence type="ECO:0000256" key="1">
    <source>
        <dbReference type="ARBA" id="ARBA00000085"/>
    </source>
</evidence>
<dbReference type="SUPFAM" id="SSF55785">
    <property type="entry name" value="PYP-like sensor domain (PAS domain)"/>
    <property type="match status" value="3"/>
</dbReference>
<gene>
    <name evidence="10" type="ORF">QO005_001932</name>
</gene>
<keyword evidence="11" id="KW-1185">Reference proteome</keyword>
<dbReference type="InterPro" id="IPR001610">
    <property type="entry name" value="PAC"/>
</dbReference>
<feature type="domain" description="Response regulatory" evidence="7">
    <location>
        <begin position="703"/>
        <end position="819"/>
    </location>
</feature>
<dbReference type="Proteomes" id="UP001235269">
    <property type="component" value="Unassembled WGS sequence"/>
</dbReference>
<dbReference type="InterPro" id="IPR013656">
    <property type="entry name" value="PAS_4"/>
</dbReference>
<dbReference type="CDD" id="cd00130">
    <property type="entry name" value="PAS"/>
    <property type="match status" value="1"/>
</dbReference>
<evidence type="ECO:0000256" key="2">
    <source>
        <dbReference type="ARBA" id="ARBA00012438"/>
    </source>
</evidence>
<comment type="caution">
    <text evidence="10">The sequence shown here is derived from an EMBL/GenBank/DDBJ whole genome shotgun (WGS) entry which is preliminary data.</text>
</comment>
<dbReference type="RefSeq" id="WP_307157790.1">
    <property type="nucleotide sequence ID" value="NZ_JAUSWH010000005.1"/>
</dbReference>
<sequence>MFRNAHLTKVDLETLFDLSPNPYLIIDRELVIVGMNIAYLTVTMRDRAELSGRKLFEAFPSEAGSVSDRMLRSSLNRVLETGQVDHLPLIPYPIALPDGRIEERYWSATHTPLLDETGQVQLILQHTVDVTEVQRLRQRAENDMKVEVDILRRAHEVSGLNLLLDRERGYFRSLLEQAPSFTAVLRGPDHVFDLTNAAYRSLVKRENLTGKRVADALPEVALQGFIEVLDRVYQTGEPFQARAMKVMLEGDPDGTVRELYLDFVFQPILTETGEPFGIFVQGHDVTEQKLAEDAARENEERFRSLAQTVPNHAWSMTPNGEIEWCNDRFYEYSGLDPETVIGRTPGQSVHPEDMERLASAWAGGQRTGQLIETELRFRRHDGIYHWHLTRAIPFFDDEGRLVRWVGTNTDIEVQKRTEEQLEYLAEMLEHRIEERTQELEQTQEVLRQSQKMEAIGNLAGGIAHDFNNLLQVVAGNLQLLARHVAGNVKANQQLENALTATMRGARLASQLLSFSRRQPLAPKVINLGRLVRDMDHMVRRSLGEAIEIETIVGGGLWNTLVDPTNVETAVLNLAINARDAMEGRGKLTIEIGNAYLDDDYVRSTPDVGPGQYVMLAVTDTGPGIPADIIEKVFDPFFTTKPEGKGTGLGLSMVYGFVKQSGGHVRIYSEVGSGTTVKLYLPRSLEQEDVVQNTPLAIVGGSETVLVVEDDEAVRETAVSLLMDLGYTVLKARDAAAGLVVLDSGVAIDLLFTDVVMPGPLKSTELARRAKERLPAIGVLFTSGYTENSIVHDGKLDAGIQFLSKPYTRDQLARKVRQIIDAEKAALQTILPSPPPPVVPLVQKRQLCVLLCEDDFLIRLSTTEILEEAGMQVLEAGSIAESLAAVETASPDILVTDLHLPDGSGSDLARVLREKRSDLPVIFATGDSRSSAAGEIEGAEIMAKPYSHAALEAMIRKLCAGPS</sequence>
<dbReference type="InterPro" id="IPR000700">
    <property type="entry name" value="PAS-assoc_C"/>
</dbReference>
<dbReference type="InterPro" id="IPR003594">
    <property type="entry name" value="HATPase_dom"/>
</dbReference>
<dbReference type="PANTHER" id="PTHR43065">
    <property type="entry name" value="SENSOR HISTIDINE KINASE"/>
    <property type="match status" value="1"/>
</dbReference>
<dbReference type="PRINTS" id="PR00344">
    <property type="entry name" value="BCTRLSENSOR"/>
</dbReference>
<dbReference type="Pfam" id="PF08447">
    <property type="entry name" value="PAS_3"/>
    <property type="match status" value="1"/>
</dbReference>
<dbReference type="EC" id="2.7.13.3" evidence="2"/>
<dbReference type="InterPro" id="IPR013655">
    <property type="entry name" value="PAS_fold_3"/>
</dbReference>
<dbReference type="SMART" id="SM00387">
    <property type="entry name" value="HATPase_c"/>
    <property type="match status" value="1"/>
</dbReference>
<dbReference type="InterPro" id="IPR000014">
    <property type="entry name" value="PAS"/>
</dbReference>
<dbReference type="CDD" id="cd18161">
    <property type="entry name" value="REC_hyHK_blue-like"/>
    <property type="match status" value="1"/>
</dbReference>
<dbReference type="InterPro" id="IPR003661">
    <property type="entry name" value="HisK_dim/P_dom"/>
</dbReference>
<evidence type="ECO:0000313" key="10">
    <source>
        <dbReference type="EMBL" id="MDQ0455592.1"/>
    </source>
</evidence>
<evidence type="ECO:0000259" key="9">
    <source>
        <dbReference type="PROSITE" id="PS50113"/>
    </source>
</evidence>
<organism evidence="10 11">
    <name type="scientific">Rhizobium paknamense</name>
    <dbReference type="NCBI Taxonomy" id="1206817"/>
    <lineage>
        <taxon>Bacteria</taxon>
        <taxon>Pseudomonadati</taxon>
        <taxon>Pseudomonadota</taxon>
        <taxon>Alphaproteobacteria</taxon>
        <taxon>Hyphomicrobiales</taxon>
        <taxon>Rhizobiaceae</taxon>
        <taxon>Rhizobium/Agrobacterium group</taxon>
        <taxon>Rhizobium</taxon>
    </lineage>
</organism>
<protein>
    <recommendedName>
        <fullName evidence="2">histidine kinase</fullName>
        <ecNumber evidence="2">2.7.13.3</ecNumber>
    </recommendedName>
</protein>
<dbReference type="SMART" id="SM00091">
    <property type="entry name" value="PAS"/>
    <property type="match status" value="3"/>
</dbReference>
<feature type="coiled-coil region" evidence="5">
    <location>
        <begin position="425"/>
        <end position="452"/>
    </location>
</feature>
<dbReference type="NCBIfam" id="TIGR00229">
    <property type="entry name" value="sensory_box"/>
    <property type="match status" value="1"/>
</dbReference>
<dbReference type="InterPro" id="IPR004358">
    <property type="entry name" value="Sig_transdc_His_kin-like_C"/>
</dbReference>
<feature type="modified residue" description="4-aspartylphosphate" evidence="4">
    <location>
        <position position="896"/>
    </location>
</feature>
<dbReference type="Pfam" id="PF02518">
    <property type="entry name" value="HATPase_c"/>
    <property type="match status" value="1"/>
</dbReference>
<dbReference type="Gene3D" id="1.10.287.130">
    <property type="match status" value="1"/>
</dbReference>
<feature type="domain" description="PAC" evidence="9">
    <location>
        <begin position="242"/>
        <end position="297"/>
    </location>
</feature>
<dbReference type="SUPFAM" id="SSF52172">
    <property type="entry name" value="CheY-like"/>
    <property type="match status" value="2"/>
</dbReference>
<accession>A0ABU0IBJ2</accession>
<dbReference type="Gene3D" id="3.30.450.20">
    <property type="entry name" value="PAS domain"/>
    <property type="match status" value="3"/>
</dbReference>
<reference evidence="10 11" key="1">
    <citation type="submission" date="2023-07" db="EMBL/GenBank/DDBJ databases">
        <title>Genomic Encyclopedia of Type Strains, Phase IV (KMG-IV): sequencing the most valuable type-strain genomes for metagenomic binning, comparative biology and taxonomic classification.</title>
        <authorList>
            <person name="Goeker M."/>
        </authorList>
    </citation>
    <scope>NUCLEOTIDE SEQUENCE [LARGE SCALE GENOMIC DNA]</scope>
    <source>
        <strain evidence="10 11">DSM 100301</strain>
    </source>
</reference>
<dbReference type="InterPro" id="IPR035965">
    <property type="entry name" value="PAS-like_dom_sf"/>
</dbReference>
<dbReference type="SUPFAM" id="SSF55874">
    <property type="entry name" value="ATPase domain of HSP90 chaperone/DNA topoisomerase II/histidine kinase"/>
    <property type="match status" value="1"/>
</dbReference>
<dbReference type="Gene3D" id="3.40.50.2300">
    <property type="match status" value="2"/>
</dbReference>
<dbReference type="PROSITE" id="PS50109">
    <property type="entry name" value="HIS_KIN"/>
    <property type="match status" value="1"/>
</dbReference>
<dbReference type="CDD" id="cd00082">
    <property type="entry name" value="HisKA"/>
    <property type="match status" value="1"/>
</dbReference>
<comment type="catalytic activity">
    <reaction evidence="1">
        <text>ATP + protein L-histidine = ADP + protein N-phospho-L-histidine.</text>
        <dbReference type="EC" id="2.7.13.3"/>
    </reaction>
</comment>
<dbReference type="CDD" id="cd16919">
    <property type="entry name" value="HATPase_CckA-like"/>
    <property type="match status" value="1"/>
</dbReference>
<dbReference type="SUPFAM" id="SSF47384">
    <property type="entry name" value="Homodimeric domain of signal transducing histidine kinase"/>
    <property type="match status" value="1"/>
</dbReference>
<evidence type="ECO:0000259" key="7">
    <source>
        <dbReference type="PROSITE" id="PS50110"/>
    </source>
</evidence>
<dbReference type="InterPro" id="IPR005467">
    <property type="entry name" value="His_kinase_dom"/>
</dbReference>
<dbReference type="PANTHER" id="PTHR43065:SF42">
    <property type="entry name" value="TWO-COMPONENT SENSOR PPRA"/>
    <property type="match status" value="1"/>
</dbReference>
<feature type="domain" description="Histidine kinase" evidence="6">
    <location>
        <begin position="461"/>
        <end position="684"/>
    </location>
</feature>
<dbReference type="InterPro" id="IPR011006">
    <property type="entry name" value="CheY-like_superfamily"/>
</dbReference>
<keyword evidence="3 4" id="KW-0597">Phosphoprotein</keyword>
<evidence type="ECO:0000259" key="6">
    <source>
        <dbReference type="PROSITE" id="PS50109"/>
    </source>
</evidence>
<evidence type="ECO:0000256" key="4">
    <source>
        <dbReference type="PROSITE-ProRule" id="PRU00169"/>
    </source>
</evidence>
<feature type="domain" description="PAS" evidence="8">
    <location>
        <begin position="298"/>
        <end position="374"/>
    </location>
</feature>
<evidence type="ECO:0000259" key="8">
    <source>
        <dbReference type="PROSITE" id="PS50112"/>
    </source>
</evidence>
<dbReference type="PROSITE" id="PS50113">
    <property type="entry name" value="PAC"/>
    <property type="match status" value="2"/>
</dbReference>
<dbReference type="Gene3D" id="3.30.565.10">
    <property type="entry name" value="Histidine kinase-like ATPase, C-terminal domain"/>
    <property type="match status" value="1"/>
</dbReference>